<protein>
    <submittedName>
        <fullName evidence="1">Uncharacterized protein</fullName>
    </submittedName>
</protein>
<comment type="caution">
    <text evidence="1">The sequence shown here is derived from an EMBL/GenBank/DDBJ whole genome shotgun (WGS) entry which is preliminary data.</text>
</comment>
<keyword evidence="2" id="KW-1185">Reference proteome</keyword>
<dbReference type="EMBL" id="JBHSGW010000001">
    <property type="protein sequence ID" value="MFC4738835.1"/>
    <property type="molecule type" value="Genomic_DNA"/>
</dbReference>
<proteinExistence type="predicted"/>
<dbReference type="Proteomes" id="UP001595885">
    <property type="component" value="Unassembled WGS sequence"/>
</dbReference>
<sequence length="262" mass="30984">MRNFILFFSLLLNITSWSQEYVSIQQLDSTKFKVDEYIGKDNLKNDYFIYKNAIKKKSADQEYEYQNLSLGNIEKICITNPLQLVVFYEDFNALVLLDNQLNETQKIYGNKFETPIKIEAFGLASQNQVWLYDGFLQKISLYNFKSNINKIISTPLNTEIKEYSSDYNNFYWITKELDFFSISIFGKIKNIGKIPEYDSIQIIDNNKIIYSKDQKIYYYNTNKPSAQKIDINKKSFEKFFFNNGILSIFTDNQIINYKIDLP</sequence>
<organism evidence="1 2">
    <name type="scientific">Flavobacterium ponti</name>
    <dbReference type="NCBI Taxonomy" id="665133"/>
    <lineage>
        <taxon>Bacteria</taxon>
        <taxon>Pseudomonadati</taxon>
        <taxon>Bacteroidota</taxon>
        <taxon>Flavobacteriia</taxon>
        <taxon>Flavobacteriales</taxon>
        <taxon>Flavobacteriaceae</taxon>
        <taxon>Flavobacterium</taxon>
    </lineage>
</organism>
<name>A0ABV9P1M0_9FLAO</name>
<evidence type="ECO:0000313" key="2">
    <source>
        <dbReference type="Proteomes" id="UP001595885"/>
    </source>
</evidence>
<dbReference type="RefSeq" id="WP_379738060.1">
    <property type="nucleotide sequence ID" value="NZ_JBHSGW010000001.1"/>
</dbReference>
<reference evidence="2" key="1">
    <citation type="journal article" date="2019" name="Int. J. Syst. Evol. Microbiol.">
        <title>The Global Catalogue of Microorganisms (GCM) 10K type strain sequencing project: providing services to taxonomists for standard genome sequencing and annotation.</title>
        <authorList>
            <consortium name="The Broad Institute Genomics Platform"/>
            <consortium name="The Broad Institute Genome Sequencing Center for Infectious Disease"/>
            <person name="Wu L."/>
            <person name="Ma J."/>
        </authorList>
    </citation>
    <scope>NUCLEOTIDE SEQUENCE [LARGE SCALE GENOMIC DNA]</scope>
    <source>
        <strain evidence="2">CCUG 50349</strain>
    </source>
</reference>
<evidence type="ECO:0000313" key="1">
    <source>
        <dbReference type="EMBL" id="MFC4738835.1"/>
    </source>
</evidence>
<accession>A0ABV9P1M0</accession>
<gene>
    <name evidence="1" type="ORF">ACFO3U_02390</name>
</gene>